<dbReference type="RefSeq" id="WP_176697860.1">
    <property type="nucleotide sequence ID" value="NZ_CZQA01000001.1"/>
</dbReference>
<evidence type="ECO:0000256" key="1">
    <source>
        <dbReference type="ARBA" id="ARBA00044755"/>
    </source>
</evidence>
<evidence type="ECO:0000313" key="3">
    <source>
        <dbReference type="EMBL" id="CUS33188.1"/>
    </source>
</evidence>
<comment type="similarity">
    <text evidence="1">Belongs to the bactofilin family.</text>
</comment>
<dbReference type="PANTHER" id="PTHR35024:SF4">
    <property type="entry name" value="POLYMER-FORMING CYTOSKELETAL PROTEIN"/>
    <property type="match status" value="1"/>
</dbReference>
<organism evidence="3 4">
    <name type="scientific">Candidatus Nitrospira nitrosa</name>
    <dbReference type="NCBI Taxonomy" id="1742972"/>
    <lineage>
        <taxon>Bacteria</taxon>
        <taxon>Pseudomonadati</taxon>
        <taxon>Nitrospirota</taxon>
        <taxon>Nitrospiria</taxon>
        <taxon>Nitrospirales</taxon>
        <taxon>Nitrospiraceae</taxon>
        <taxon>Nitrospira</taxon>
    </lineage>
</organism>
<gene>
    <name evidence="3" type="ORF">COMA1_11017</name>
</gene>
<reference evidence="3 4" key="1">
    <citation type="submission" date="2015-10" db="EMBL/GenBank/DDBJ databases">
        <authorList>
            <person name="Gilbert D.G."/>
        </authorList>
    </citation>
    <scope>NUCLEOTIDE SEQUENCE [LARGE SCALE GENOMIC DNA]</scope>
    <source>
        <strain evidence="3">COMA1</strain>
    </source>
</reference>
<protein>
    <recommendedName>
        <fullName evidence="5">Polymer-forming cytoskeletal protein</fullName>
    </recommendedName>
</protein>
<dbReference type="PANTHER" id="PTHR35024">
    <property type="entry name" value="HYPOTHETICAL CYTOSOLIC PROTEIN"/>
    <property type="match status" value="1"/>
</dbReference>
<feature type="region of interest" description="Disordered" evidence="2">
    <location>
        <begin position="1"/>
        <end position="30"/>
    </location>
</feature>
<feature type="region of interest" description="Disordered" evidence="2">
    <location>
        <begin position="143"/>
        <end position="163"/>
    </location>
</feature>
<dbReference type="Pfam" id="PF04519">
    <property type="entry name" value="Bactofilin"/>
    <property type="match status" value="1"/>
</dbReference>
<proteinExistence type="inferred from homology"/>
<feature type="compositionally biased region" description="Basic and acidic residues" evidence="2">
    <location>
        <begin position="1"/>
        <end position="17"/>
    </location>
</feature>
<keyword evidence="4" id="KW-1185">Reference proteome</keyword>
<evidence type="ECO:0000256" key="2">
    <source>
        <dbReference type="SAM" id="MobiDB-lite"/>
    </source>
</evidence>
<evidence type="ECO:0000313" key="4">
    <source>
        <dbReference type="Proteomes" id="UP000199032"/>
    </source>
</evidence>
<name>A0A0S4LBI1_9BACT</name>
<dbReference type="STRING" id="1742972.COMA1_11017"/>
<dbReference type="InterPro" id="IPR007607">
    <property type="entry name" value="BacA/B"/>
</dbReference>
<evidence type="ECO:0008006" key="5">
    <source>
        <dbReference type="Google" id="ProtNLM"/>
    </source>
</evidence>
<sequence length="163" mass="17543">MWKDKQDGRRTEDKDLDAMSSALDMPRPDTGQEVSAFVGKGVVFKGTISYNGTVRIDGTLEGEIHTDGILLVGEDAILNAKVTAGTIVCKGKITGDITAREKMKLRAPAVINGGVTTPMLSMEEGVLFNGTLEMEQQARPVHKDLPIHSVGTANEPPVRRLTV</sequence>
<dbReference type="EMBL" id="CZQA01000001">
    <property type="protein sequence ID" value="CUS33188.1"/>
    <property type="molecule type" value="Genomic_DNA"/>
</dbReference>
<dbReference type="AlphaFoldDB" id="A0A0S4LBI1"/>
<dbReference type="Proteomes" id="UP000199032">
    <property type="component" value="Unassembled WGS sequence"/>
</dbReference>
<accession>A0A0S4LBI1</accession>